<dbReference type="Gene3D" id="2.60.210.10">
    <property type="entry name" value="Apoptosis, Tumor Necrosis Factor Receptor Associated Protein 2, Chain A"/>
    <property type="match status" value="2"/>
</dbReference>
<reference evidence="3" key="2">
    <citation type="journal article" date="2023" name="Int. J. Mol. Sci.">
        <title>De Novo Assembly and Annotation of 11 Diverse Shrub Willow (Salix) Genomes Reveals Novel Gene Organization in Sex-Linked Regions.</title>
        <authorList>
            <person name="Hyden B."/>
            <person name="Feng K."/>
            <person name="Yates T.B."/>
            <person name="Jawdy S."/>
            <person name="Cereghino C."/>
            <person name="Smart L.B."/>
            <person name="Muchero W."/>
        </authorList>
    </citation>
    <scope>NUCLEOTIDE SEQUENCE</scope>
    <source>
        <tissue evidence="3">Shoot tip</tissue>
    </source>
</reference>
<evidence type="ECO:0000313" key="4">
    <source>
        <dbReference type="Proteomes" id="UP001151532"/>
    </source>
</evidence>
<dbReference type="AlphaFoldDB" id="A0A9Q0P0L6"/>
<dbReference type="Proteomes" id="UP001151532">
    <property type="component" value="Chromosome 14"/>
</dbReference>
<dbReference type="OrthoDB" id="1080330at2759"/>
<dbReference type="SUPFAM" id="SSF49599">
    <property type="entry name" value="TRAF domain-like"/>
    <property type="match status" value="2"/>
</dbReference>
<feature type="domain" description="MATH" evidence="2">
    <location>
        <begin position="35"/>
        <end position="264"/>
    </location>
</feature>
<dbReference type="SMART" id="SM00061">
    <property type="entry name" value="MATH"/>
    <property type="match status" value="2"/>
</dbReference>
<evidence type="ECO:0000313" key="3">
    <source>
        <dbReference type="EMBL" id="KAJ6679374.1"/>
    </source>
</evidence>
<evidence type="ECO:0000256" key="1">
    <source>
        <dbReference type="SAM" id="MobiDB-lite"/>
    </source>
</evidence>
<comment type="caution">
    <text evidence="3">The sequence shown here is derived from an EMBL/GenBank/DDBJ whole genome shotgun (WGS) entry which is preliminary data.</text>
</comment>
<keyword evidence="4" id="KW-1185">Reference proteome</keyword>
<accession>A0A9Q0P0L6</accession>
<dbReference type="PANTHER" id="PTHR46162">
    <property type="entry name" value="TRAF-LIKE FAMILY PROTEIN"/>
    <property type="match status" value="1"/>
</dbReference>
<sequence length="274" mass="31905">MKNKKKLQAQHKKKSRHKKSSGEHGVTGTKRDLPPAHFSLEIESFSLLRNTEVEKYESDVFEAGGYKWRLCLYPNGKPKGNCFVSLYLKLEKTSTLRGEWEVNAEFKLFVYDHINKKYLTVQDKNHPVKRFHEMKTEWGFDQFLPLKHSKTLLKDTSSRTAVFLELREIKVYPGGYREEKGNSLSVYLGLADGDKLPPGKAIWAEYKLRVMDQRRDKHVEKTVRYWFTSSSFPYGFHKFMPLGDLHQVSKGYLLNDTLIVEAEFLTLSVSKSFP</sequence>
<protein>
    <recommendedName>
        <fullName evidence="2">MATH domain-containing protein</fullName>
    </recommendedName>
</protein>
<dbReference type="Pfam" id="PF22486">
    <property type="entry name" value="MATH_2"/>
    <property type="match status" value="2"/>
</dbReference>
<evidence type="ECO:0000259" key="2">
    <source>
        <dbReference type="PROSITE" id="PS50144"/>
    </source>
</evidence>
<feature type="compositionally biased region" description="Basic residues" evidence="1">
    <location>
        <begin position="1"/>
        <end position="19"/>
    </location>
</feature>
<dbReference type="PROSITE" id="PS50144">
    <property type="entry name" value="MATH"/>
    <property type="match status" value="1"/>
</dbReference>
<dbReference type="InterPro" id="IPR002083">
    <property type="entry name" value="MATH/TRAF_dom"/>
</dbReference>
<organism evidence="3 4">
    <name type="scientific">Salix purpurea</name>
    <name type="common">Purple osier willow</name>
    <dbReference type="NCBI Taxonomy" id="77065"/>
    <lineage>
        <taxon>Eukaryota</taxon>
        <taxon>Viridiplantae</taxon>
        <taxon>Streptophyta</taxon>
        <taxon>Embryophyta</taxon>
        <taxon>Tracheophyta</taxon>
        <taxon>Spermatophyta</taxon>
        <taxon>Magnoliopsida</taxon>
        <taxon>eudicotyledons</taxon>
        <taxon>Gunneridae</taxon>
        <taxon>Pentapetalae</taxon>
        <taxon>rosids</taxon>
        <taxon>fabids</taxon>
        <taxon>Malpighiales</taxon>
        <taxon>Salicaceae</taxon>
        <taxon>Saliceae</taxon>
        <taxon>Salix</taxon>
    </lineage>
</organism>
<name>A0A9Q0P0L6_SALPP</name>
<reference evidence="3" key="1">
    <citation type="submission" date="2022-11" db="EMBL/GenBank/DDBJ databases">
        <authorList>
            <person name="Hyden B.L."/>
            <person name="Feng K."/>
            <person name="Yates T."/>
            <person name="Jawdy S."/>
            <person name="Smart L.B."/>
            <person name="Muchero W."/>
        </authorList>
    </citation>
    <scope>NUCLEOTIDE SEQUENCE</scope>
    <source>
        <tissue evidence="3">Shoot tip</tissue>
    </source>
</reference>
<dbReference type="CDD" id="cd00121">
    <property type="entry name" value="MATH"/>
    <property type="match status" value="2"/>
</dbReference>
<feature type="region of interest" description="Disordered" evidence="1">
    <location>
        <begin position="1"/>
        <end position="34"/>
    </location>
</feature>
<proteinExistence type="predicted"/>
<gene>
    <name evidence="3" type="ORF">OIU79_019188</name>
</gene>
<dbReference type="InterPro" id="IPR008974">
    <property type="entry name" value="TRAF-like"/>
</dbReference>
<dbReference type="PANTHER" id="PTHR46162:SF48">
    <property type="entry name" value="MATH DOMAIN-CONTAINING PROTEIN"/>
    <property type="match status" value="1"/>
</dbReference>
<dbReference type="EMBL" id="JAPFFK010000020">
    <property type="protein sequence ID" value="KAJ6679374.1"/>
    <property type="molecule type" value="Genomic_DNA"/>
</dbReference>